<reference evidence="1 2" key="1">
    <citation type="submission" date="2021-06" db="EMBL/GenBank/DDBJ databases">
        <authorList>
            <person name="Palmer J.M."/>
        </authorList>
    </citation>
    <scope>NUCLEOTIDE SEQUENCE [LARGE SCALE GENOMIC DNA]</scope>
    <source>
        <strain evidence="1 2">XR_2019</strain>
        <tissue evidence="1">Muscle</tissue>
    </source>
</reference>
<name>A0ABV0W957_9TELE</name>
<protein>
    <recommendedName>
        <fullName evidence="3">Secreted protein</fullName>
    </recommendedName>
</protein>
<accession>A0ABV0W957</accession>
<evidence type="ECO:0000313" key="2">
    <source>
        <dbReference type="Proteomes" id="UP001444071"/>
    </source>
</evidence>
<evidence type="ECO:0000313" key="1">
    <source>
        <dbReference type="EMBL" id="MEQ2265497.1"/>
    </source>
</evidence>
<evidence type="ECO:0008006" key="3">
    <source>
        <dbReference type="Google" id="ProtNLM"/>
    </source>
</evidence>
<sequence length="66" mass="7561">MKLHTTAAALTTAVDCCLHLVFFRDILLCLCPTFCRPFCPLRDTTFEAMMTSSRRRFQRCSNVADI</sequence>
<keyword evidence="2" id="KW-1185">Reference proteome</keyword>
<dbReference type="EMBL" id="JAHRIM010032591">
    <property type="protein sequence ID" value="MEQ2265497.1"/>
    <property type="molecule type" value="Genomic_DNA"/>
</dbReference>
<dbReference type="Proteomes" id="UP001444071">
    <property type="component" value="Unassembled WGS sequence"/>
</dbReference>
<proteinExistence type="predicted"/>
<comment type="caution">
    <text evidence="1">The sequence shown here is derived from an EMBL/GenBank/DDBJ whole genome shotgun (WGS) entry which is preliminary data.</text>
</comment>
<gene>
    <name evidence="1" type="ORF">XENORESO_008026</name>
</gene>
<organism evidence="1 2">
    <name type="scientific">Xenotaenia resolanae</name>
    <dbReference type="NCBI Taxonomy" id="208358"/>
    <lineage>
        <taxon>Eukaryota</taxon>
        <taxon>Metazoa</taxon>
        <taxon>Chordata</taxon>
        <taxon>Craniata</taxon>
        <taxon>Vertebrata</taxon>
        <taxon>Euteleostomi</taxon>
        <taxon>Actinopterygii</taxon>
        <taxon>Neopterygii</taxon>
        <taxon>Teleostei</taxon>
        <taxon>Neoteleostei</taxon>
        <taxon>Acanthomorphata</taxon>
        <taxon>Ovalentaria</taxon>
        <taxon>Atherinomorphae</taxon>
        <taxon>Cyprinodontiformes</taxon>
        <taxon>Goodeidae</taxon>
        <taxon>Xenotaenia</taxon>
    </lineage>
</organism>